<reference evidence="2 3" key="2">
    <citation type="submission" date="2018-06" db="EMBL/GenBank/DDBJ databases">
        <title>Sequencing of bacterial isolates from soil warming experiment in Harvard Forest, Massachusetts, USA.</title>
        <authorList>
            <person name="Deangelis K.PhD."/>
        </authorList>
    </citation>
    <scope>NUCLEOTIDE SEQUENCE [LARGE SCALE GENOMIC DNA]</scope>
    <source>
        <strain evidence="2 3">GAS496</strain>
    </source>
</reference>
<keyword evidence="3" id="KW-1185">Reference proteome</keyword>
<dbReference type="RefSeq" id="WP_110316819.1">
    <property type="nucleotide sequence ID" value="NZ_QJJU01000009.1"/>
</dbReference>
<evidence type="ECO:0000256" key="1">
    <source>
        <dbReference type="SAM" id="SignalP"/>
    </source>
</evidence>
<reference evidence="3" key="1">
    <citation type="submission" date="2018-05" db="EMBL/GenBank/DDBJ databases">
        <authorList>
            <person name="Deangelis K."/>
            <person name="Huntemann M."/>
            <person name="Clum A."/>
            <person name="Pillay M."/>
            <person name="Palaniappan K."/>
            <person name="Varghese N."/>
            <person name="Mikhailova N."/>
            <person name="Stamatis D."/>
            <person name="Reddy T."/>
            <person name="Daum C."/>
            <person name="Shapiro N."/>
            <person name="Ivanova N."/>
            <person name="Kyrpides N."/>
            <person name="Woyke T."/>
        </authorList>
    </citation>
    <scope>NUCLEOTIDE SEQUENCE [LARGE SCALE GENOMIC DNA]</scope>
    <source>
        <strain evidence="3">GAS496</strain>
    </source>
</reference>
<keyword evidence="1" id="KW-0732">Signal</keyword>
<sequence length="78" mass="7769">MKKYTFRVAAAVAGASAVVAMGALSVAVGARQAQANTVVPEHFGGPVYTSIYSPTATLGMPTLSSSSTDAPIPMNAPG</sequence>
<name>A0A318HMW7_9MYCO</name>
<feature type="chain" id="PRO_5016262995" evidence="1">
    <location>
        <begin position="36"/>
        <end position="78"/>
    </location>
</feature>
<feature type="signal peptide" evidence="1">
    <location>
        <begin position="1"/>
        <end position="35"/>
    </location>
</feature>
<accession>A0A318HMW7</accession>
<organism evidence="2 3">
    <name type="scientific">Mycolicibacterium moriokaense</name>
    <dbReference type="NCBI Taxonomy" id="39691"/>
    <lineage>
        <taxon>Bacteria</taxon>
        <taxon>Bacillati</taxon>
        <taxon>Actinomycetota</taxon>
        <taxon>Actinomycetes</taxon>
        <taxon>Mycobacteriales</taxon>
        <taxon>Mycobacteriaceae</taxon>
        <taxon>Mycolicibacterium</taxon>
    </lineage>
</organism>
<comment type="caution">
    <text evidence="2">The sequence shown here is derived from an EMBL/GenBank/DDBJ whole genome shotgun (WGS) entry which is preliminary data.</text>
</comment>
<protein>
    <submittedName>
        <fullName evidence="2">Uncharacterized protein</fullName>
    </submittedName>
</protein>
<gene>
    <name evidence="2" type="ORF">C8E89_10943</name>
</gene>
<proteinExistence type="predicted"/>
<dbReference type="EMBL" id="QJJU01000009">
    <property type="protein sequence ID" value="PXX08027.1"/>
    <property type="molecule type" value="Genomic_DNA"/>
</dbReference>
<evidence type="ECO:0000313" key="2">
    <source>
        <dbReference type="EMBL" id="PXX08027.1"/>
    </source>
</evidence>
<dbReference type="Proteomes" id="UP000247781">
    <property type="component" value="Unassembled WGS sequence"/>
</dbReference>
<evidence type="ECO:0000313" key="3">
    <source>
        <dbReference type="Proteomes" id="UP000247781"/>
    </source>
</evidence>
<dbReference type="AlphaFoldDB" id="A0A318HMW7"/>